<dbReference type="AlphaFoldDB" id="A0A918CMK9"/>
<organism evidence="1 2">
    <name type="scientific">Deinococcus ruber</name>
    <dbReference type="NCBI Taxonomy" id="1848197"/>
    <lineage>
        <taxon>Bacteria</taxon>
        <taxon>Thermotogati</taxon>
        <taxon>Deinococcota</taxon>
        <taxon>Deinococci</taxon>
        <taxon>Deinococcales</taxon>
        <taxon>Deinococcaceae</taxon>
        <taxon>Deinococcus</taxon>
    </lineage>
</organism>
<name>A0A918CMK9_9DEIO</name>
<dbReference type="Proteomes" id="UP000603865">
    <property type="component" value="Unassembled WGS sequence"/>
</dbReference>
<comment type="caution">
    <text evidence="1">The sequence shown here is derived from an EMBL/GenBank/DDBJ whole genome shotgun (WGS) entry which is preliminary data.</text>
</comment>
<reference evidence="1" key="1">
    <citation type="journal article" date="2014" name="Int. J. Syst. Evol. Microbiol.">
        <title>Complete genome sequence of Corynebacterium casei LMG S-19264T (=DSM 44701T), isolated from a smear-ripened cheese.</title>
        <authorList>
            <consortium name="US DOE Joint Genome Institute (JGI-PGF)"/>
            <person name="Walter F."/>
            <person name="Albersmeier A."/>
            <person name="Kalinowski J."/>
            <person name="Ruckert C."/>
        </authorList>
    </citation>
    <scope>NUCLEOTIDE SEQUENCE</scope>
    <source>
        <strain evidence="1">JCM 31311</strain>
    </source>
</reference>
<dbReference type="EMBL" id="BMQL01000050">
    <property type="protein sequence ID" value="GGR30642.1"/>
    <property type="molecule type" value="Genomic_DNA"/>
</dbReference>
<reference evidence="1" key="2">
    <citation type="submission" date="2020-09" db="EMBL/GenBank/DDBJ databases">
        <authorList>
            <person name="Sun Q."/>
            <person name="Ohkuma M."/>
        </authorList>
    </citation>
    <scope>NUCLEOTIDE SEQUENCE</scope>
    <source>
        <strain evidence="1">JCM 31311</strain>
    </source>
</reference>
<evidence type="ECO:0000313" key="2">
    <source>
        <dbReference type="Proteomes" id="UP000603865"/>
    </source>
</evidence>
<accession>A0A918CMK9</accession>
<proteinExistence type="predicted"/>
<keyword evidence="2" id="KW-1185">Reference proteome</keyword>
<sequence length="70" mass="7471">MTRDIDGWEVETHFFAGVAFDGLARTLMDCAEAGAVLWMVGTDATHAAIGGAGDEPVPVLVFARHLRTRA</sequence>
<protein>
    <submittedName>
        <fullName evidence="1">Uncharacterized protein</fullName>
    </submittedName>
</protein>
<evidence type="ECO:0000313" key="1">
    <source>
        <dbReference type="EMBL" id="GGR30642.1"/>
    </source>
</evidence>
<gene>
    <name evidence="1" type="ORF">GCM10008957_46730</name>
</gene>